<comment type="cofactor">
    <cofactor evidence="1">
        <name>Mg(2+)</name>
        <dbReference type="ChEBI" id="CHEBI:18420"/>
    </cofactor>
</comment>
<dbReference type="Pfam" id="PF00293">
    <property type="entry name" value="NUDIX"/>
    <property type="match status" value="1"/>
</dbReference>
<feature type="region of interest" description="Disordered" evidence="10">
    <location>
        <begin position="1"/>
        <end position="32"/>
    </location>
</feature>
<dbReference type="Proteomes" id="UP001254257">
    <property type="component" value="Unassembled WGS sequence"/>
</dbReference>
<dbReference type="EC" id="3.6.1.22" evidence="4"/>
<evidence type="ECO:0000256" key="10">
    <source>
        <dbReference type="SAM" id="MobiDB-lite"/>
    </source>
</evidence>
<comment type="caution">
    <text evidence="12">The sequence shown here is derived from an EMBL/GenBank/DDBJ whole genome shotgun (WGS) entry which is preliminary data.</text>
</comment>
<feature type="compositionally biased region" description="Basic and acidic residues" evidence="10">
    <location>
        <begin position="21"/>
        <end position="31"/>
    </location>
</feature>
<evidence type="ECO:0000259" key="11">
    <source>
        <dbReference type="PROSITE" id="PS51462"/>
    </source>
</evidence>
<keyword evidence="6 12" id="KW-0378">Hydrolase</keyword>
<organism evidence="12 13">
    <name type="scientific">Bosea rubneri</name>
    <dbReference type="NCBI Taxonomy" id="3075434"/>
    <lineage>
        <taxon>Bacteria</taxon>
        <taxon>Pseudomonadati</taxon>
        <taxon>Pseudomonadota</taxon>
        <taxon>Alphaproteobacteria</taxon>
        <taxon>Hyphomicrobiales</taxon>
        <taxon>Boseaceae</taxon>
        <taxon>Bosea</taxon>
    </lineage>
</organism>
<sequence length="322" mass="35437">MNDASRPRERSALTGFATNPLDRRGDQRDQPDAVARYRASPGTRHAIVAGETPILRRIGAEELTIWFDEAQADGVGKALDEVFLGIHPEGQACFGRLIERQLTEALRERDDLLVTDLRSVALKRLVSAEEVGPLGEAKAILDWHSRHRFCANCGGPALMVSGGWRRECAQCGALHFPRTDPVVIMLAVRGDKCLLARQARFAPKMYSCIAGFLEPGETLEDAVRRETWEEAGLRTGAVRYIASQPWPFPSSLMIGCIAEALNDDIVLDGTELEDGRWFSREEALSMIDGQHPDGLTCPQHIAIASTILKAWAIDGEEPTARA</sequence>
<dbReference type="Gene3D" id="3.90.79.20">
    <property type="match status" value="1"/>
</dbReference>
<name>A0ABU3S1T0_9HYPH</name>
<keyword evidence="8" id="KW-0520">NAD</keyword>
<dbReference type="Gene3D" id="3.90.79.10">
    <property type="entry name" value="Nucleoside Triphosphate Pyrophosphohydrolase"/>
    <property type="match status" value="1"/>
</dbReference>
<evidence type="ECO:0000313" key="13">
    <source>
        <dbReference type="Proteomes" id="UP001254257"/>
    </source>
</evidence>
<dbReference type="InterPro" id="IPR020084">
    <property type="entry name" value="NUDIX_hydrolase_CS"/>
</dbReference>
<evidence type="ECO:0000256" key="9">
    <source>
        <dbReference type="ARBA" id="ARBA00023679"/>
    </source>
</evidence>
<dbReference type="RefSeq" id="WP_316016667.1">
    <property type="nucleotide sequence ID" value="NZ_JAWDID010000002.1"/>
</dbReference>
<dbReference type="CDD" id="cd03429">
    <property type="entry name" value="NUDIX_NADH_pyrophosphatase_Nudt13"/>
    <property type="match status" value="1"/>
</dbReference>
<evidence type="ECO:0000256" key="6">
    <source>
        <dbReference type="ARBA" id="ARBA00022801"/>
    </source>
</evidence>
<evidence type="ECO:0000256" key="7">
    <source>
        <dbReference type="ARBA" id="ARBA00022842"/>
    </source>
</evidence>
<protein>
    <recommendedName>
        <fullName evidence="4">NAD(+) diphosphatase</fullName>
        <ecNumber evidence="4">3.6.1.22</ecNumber>
    </recommendedName>
</protein>
<proteinExistence type="inferred from homology"/>
<feature type="domain" description="Nudix hydrolase" evidence="11">
    <location>
        <begin position="177"/>
        <end position="301"/>
    </location>
</feature>
<evidence type="ECO:0000256" key="5">
    <source>
        <dbReference type="ARBA" id="ARBA00022723"/>
    </source>
</evidence>
<keyword evidence="7" id="KW-0460">Magnesium</keyword>
<dbReference type="InterPro" id="IPR049734">
    <property type="entry name" value="NudC-like_C"/>
</dbReference>
<dbReference type="PROSITE" id="PS51462">
    <property type="entry name" value="NUDIX"/>
    <property type="match status" value="1"/>
</dbReference>
<dbReference type="InterPro" id="IPR050241">
    <property type="entry name" value="NAD-cap_RNA_hydrolase_NudC"/>
</dbReference>
<dbReference type="InterPro" id="IPR000086">
    <property type="entry name" value="NUDIX_hydrolase_dom"/>
</dbReference>
<dbReference type="EMBL" id="JAWDID010000002">
    <property type="protein sequence ID" value="MDU0338731.1"/>
    <property type="molecule type" value="Genomic_DNA"/>
</dbReference>
<evidence type="ECO:0000256" key="3">
    <source>
        <dbReference type="ARBA" id="ARBA00009595"/>
    </source>
</evidence>
<dbReference type="PROSITE" id="PS00893">
    <property type="entry name" value="NUDIX_BOX"/>
    <property type="match status" value="1"/>
</dbReference>
<feature type="compositionally biased region" description="Basic and acidic residues" evidence="10">
    <location>
        <begin position="1"/>
        <end position="11"/>
    </location>
</feature>
<accession>A0ABU3S1T0</accession>
<evidence type="ECO:0000256" key="1">
    <source>
        <dbReference type="ARBA" id="ARBA00001946"/>
    </source>
</evidence>
<evidence type="ECO:0000313" key="12">
    <source>
        <dbReference type="EMBL" id="MDU0338731.1"/>
    </source>
</evidence>
<dbReference type="PANTHER" id="PTHR42904">
    <property type="entry name" value="NUDIX HYDROLASE, NUDC SUBFAMILY"/>
    <property type="match status" value="1"/>
</dbReference>
<dbReference type="InterPro" id="IPR015376">
    <property type="entry name" value="Znr_NADH_PPase"/>
</dbReference>
<comment type="cofactor">
    <cofactor evidence="2">
        <name>Zn(2+)</name>
        <dbReference type="ChEBI" id="CHEBI:29105"/>
    </cofactor>
</comment>
<evidence type="ECO:0000256" key="4">
    <source>
        <dbReference type="ARBA" id="ARBA00012381"/>
    </source>
</evidence>
<evidence type="ECO:0000256" key="2">
    <source>
        <dbReference type="ARBA" id="ARBA00001947"/>
    </source>
</evidence>
<dbReference type="GO" id="GO:0016787">
    <property type="term" value="F:hydrolase activity"/>
    <property type="evidence" value="ECO:0007669"/>
    <property type="project" value="UniProtKB-KW"/>
</dbReference>
<gene>
    <name evidence="12" type="primary">nudC</name>
    <name evidence="12" type="ORF">RKE40_02510</name>
</gene>
<comment type="similarity">
    <text evidence="3">Belongs to the Nudix hydrolase family. NudC subfamily.</text>
</comment>
<dbReference type="Pfam" id="PF09297">
    <property type="entry name" value="Zn_ribbon_NUD"/>
    <property type="match status" value="1"/>
</dbReference>
<dbReference type="SUPFAM" id="SSF55811">
    <property type="entry name" value="Nudix"/>
    <property type="match status" value="1"/>
</dbReference>
<keyword evidence="13" id="KW-1185">Reference proteome</keyword>
<dbReference type="NCBIfam" id="NF001299">
    <property type="entry name" value="PRK00241.1"/>
    <property type="match status" value="1"/>
</dbReference>
<dbReference type="PANTHER" id="PTHR42904:SF6">
    <property type="entry name" value="NAD-CAPPED RNA HYDROLASE NUDT12"/>
    <property type="match status" value="1"/>
</dbReference>
<dbReference type="InterPro" id="IPR015797">
    <property type="entry name" value="NUDIX_hydrolase-like_dom_sf"/>
</dbReference>
<evidence type="ECO:0000256" key="8">
    <source>
        <dbReference type="ARBA" id="ARBA00023027"/>
    </source>
</evidence>
<keyword evidence="5" id="KW-0479">Metal-binding</keyword>
<comment type="catalytic activity">
    <reaction evidence="9">
        <text>a 5'-end NAD(+)-phospho-ribonucleoside in mRNA + H2O = a 5'-end phospho-adenosine-phospho-ribonucleoside in mRNA + beta-nicotinamide D-ribonucleotide + 2 H(+)</text>
        <dbReference type="Rhea" id="RHEA:60876"/>
        <dbReference type="Rhea" id="RHEA-COMP:15698"/>
        <dbReference type="Rhea" id="RHEA-COMP:15719"/>
        <dbReference type="ChEBI" id="CHEBI:14649"/>
        <dbReference type="ChEBI" id="CHEBI:15377"/>
        <dbReference type="ChEBI" id="CHEBI:15378"/>
        <dbReference type="ChEBI" id="CHEBI:144029"/>
        <dbReference type="ChEBI" id="CHEBI:144051"/>
    </reaction>
    <physiologicalReaction direction="left-to-right" evidence="9">
        <dbReference type="Rhea" id="RHEA:60877"/>
    </physiologicalReaction>
</comment>
<reference evidence="12 13" key="1">
    <citation type="submission" date="2023-09" db="EMBL/GenBank/DDBJ databases">
        <title>Whole genome shotgun sequencing (WGS) of Bosea sp. ZW T0_25, isolated from stored onions (Allium cepa).</title>
        <authorList>
            <person name="Stoll D.A."/>
            <person name="Huch M."/>
        </authorList>
    </citation>
    <scope>NUCLEOTIDE SEQUENCE [LARGE SCALE GENOMIC DNA]</scope>
    <source>
        <strain evidence="12 13">ZW T0_25</strain>
    </source>
</reference>